<feature type="compositionally biased region" description="Polar residues" evidence="1">
    <location>
        <begin position="27"/>
        <end position="45"/>
    </location>
</feature>
<feature type="region of interest" description="Disordered" evidence="1">
    <location>
        <begin position="1"/>
        <end position="48"/>
    </location>
</feature>
<dbReference type="WBParaSite" id="SCUD_0001392201-mRNA-1">
    <property type="protein sequence ID" value="SCUD_0001392201-mRNA-1"/>
    <property type="gene ID" value="SCUD_0001392201"/>
</dbReference>
<gene>
    <name evidence="2" type="ORF">SCUD_LOCUS13917</name>
</gene>
<sequence>MYHNPNNRKNKAASKKTSSFTSMPPLKNTSESPKVQNPEESNSEVGSVHSLRNIDLDLTLINGADDEWDNTVCLMNVLSSSIVVS</sequence>
<reference evidence="4" key="1">
    <citation type="submission" date="2016-06" db="UniProtKB">
        <authorList>
            <consortium name="WormBaseParasite"/>
        </authorList>
    </citation>
    <scope>IDENTIFICATION</scope>
</reference>
<reference evidence="2 3" key="2">
    <citation type="submission" date="2018-11" db="EMBL/GenBank/DDBJ databases">
        <authorList>
            <consortium name="Pathogen Informatics"/>
        </authorList>
    </citation>
    <scope>NUCLEOTIDE SEQUENCE [LARGE SCALE GENOMIC DNA]</scope>
    <source>
        <strain evidence="2">Dakar</strain>
        <strain evidence="3">Dakar, Senegal</strain>
    </source>
</reference>
<proteinExistence type="predicted"/>
<accession>A0A183KFX3</accession>
<evidence type="ECO:0000313" key="4">
    <source>
        <dbReference type="WBParaSite" id="SCUD_0001392201-mRNA-1"/>
    </source>
</evidence>
<dbReference type="EMBL" id="UZAK01036264">
    <property type="protein sequence ID" value="VDP54629.1"/>
    <property type="molecule type" value="Genomic_DNA"/>
</dbReference>
<dbReference type="AlphaFoldDB" id="A0A183KFX3"/>
<evidence type="ECO:0000313" key="3">
    <source>
        <dbReference type="Proteomes" id="UP000279833"/>
    </source>
</evidence>
<feature type="compositionally biased region" description="Basic residues" evidence="1">
    <location>
        <begin position="1"/>
        <end position="14"/>
    </location>
</feature>
<keyword evidence="3" id="KW-1185">Reference proteome</keyword>
<evidence type="ECO:0000313" key="2">
    <source>
        <dbReference type="EMBL" id="VDP54629.1"/>
    </source>
</evidence>
<protein>
    <submittedName>
        <fullName evidence="2 4">Uncharacterized protein</fullName>
    </submittedName>
</protein>
<organism evidence="4">
    <name type="scientific">Schistosoma curassoni</name>
    <dbReference type="NCBI Taxonomy" id="6186"/>
    <lineage>
        <taxon>Eukaryota</taxon>
        <taxon>Metazoa</taxon>
        <taxon>Spiralia</taxon>
        <taxon>Lophotrochozoa</taxon>
        <taxon>Platyhelminthes</taxon>
        <taxon>Trematoda</taxon>
        <taxon>Digenea</taxon>
        <taxon>Strigeidida</taxon>
        <taxon>Schistosomatoidea</taxon>
        <taxon>Schistosomatidae</taxon>
        <taxon>Schistosoma</taxon>
    </lineage>
</organism>
<evidence type="ECO:0000256" key="1">
    <source>
        <dbReference type="SAM" id="MobiDB-lite"/>
    </source>
</evidence>
<dbReference type="Proteomes" id="UP000279833">
    <property type="component" value="Unassembled WGS sequence"/>
</dbReference>
<name>A0A183KFX3_9TREM</name>